<dbReference type="AlphaFoldDB" id="A0A381U6M4"/>
<accession>A0A381U6M4</accession>
<sequence>MLARLTRIAVFVLPLITVVIAQPDFPGAPSQAPIGGLGLLAAAGGALAIKKLLDKHKK</sequence>
<proteinExistence type="predicted"/>
<evidence type="ECO:0000256" key="1">
    <source>
        <dbReference type="SAM" id="Phobius"/>
    </source>
</evidence>
<feature type="transmembrane region" description="Helical" evidence="1">
    <location>
        <begin position="31"/>
        <end position="49"/>
    </location>
</feature>
<organism evidence="2">
    <name type="scientific">marine metagenome</name>
    <dbReference type="NCBI Taxonomy" id="408172"/>
    <lineage>
        <taxon>unclassified sequences</taxon>
        <taxon>metagenomes</taxon>
        <taxon>ecological metagenomes</taxon>
    </lineage>
</organism>
<name>A0A381U6M4_9ZZZZ</name>
<evidence type="ECO:0000313" key="2">
    <source>
        <dbReference type="EMBL" id="SVA23892.1"/>
    </source>
</evidence>
<reference evidence="2" key="1">
    <citation type="submission" date="2018-05" db="EMBL/GenBank/DDBJ databases">
        <authorList>
            <person name="Lanie J.A."/>
            <person name="Ng W.-L."/>
            <person name="Kazmierczak K.M."/>
            <person name="Andrzejewski T.M."/>
            <person name="Davidsen T.M."/>
            <person name="Wayne K.J."/>
            <person name="Tettelin H."/>
            <person name="Glass J.I."/>
            <person name="Rusch D."/>
            <person name="Podicherti R."/>
            <person name="Tsui H.-C.T."/>
            <person name="Winkler M.E."/>
        </authorList>
    </citation>
    <scope>NUCLEOTIDE SEQUENCE</scope>
</reference>
<protein>
    <submittedName>
        <fullName evidence="2">Uncharacterized protein</fullName>
    </submittedName>
</protein>
<gene>
    <name evidence="2" type="ORF">METZ01_LOCUS76746</name>
</gene>
<keyword evidence="1" id="KW-0472">Membrane</keyword>
<dbReference type="EMBL" id="UINC01005843">
    <property type="protein sequence ID" value="SVA23892.1"/>
    <property type="molecule type" value="Genomic_DNA"/>
</dbReference>
<keyword evidence="1" id="KW-1133">Transmembrane helix</keyword>
<keyword evidence="1" id="KW-0812">Transmembrane</keyword>